<dbReference type="EMBL" id="CAJVPS010033569">
    <property type="protein sequence ID" value="CAG8737470.1"/>
    <property type="molecule type" value="Genomic_DNA"/>
</dbReference>
<proteinExistence type="predicted"/>
<organism evidence="2 3">
    <name type="scientific">Ambispora leptoticha</name>
    <dbReference type="NCBI Taxonomy" id="144679"/>
    <lineage>
        <taxon>Eukaryota</taxon>
        <taxon>Fungi</taxon>
        <taxon>Fungi incertae sedis</taxon>
        <taxon>Mucoromycota</taxon>
        <taxon>Glomeromycotina</taxon>
        <taxon>Glomeromycetes</taxon>
        <taxon>Archaeosporales</taxon>
        <taxon>Ambisporaceae</taxon>
        <taxon>Ambispora</taxon>
    </lineage>
</organism>
<sequence>KRAPFITRIPSETEITQLFLKHSHEIPLNERTNTTFVGQMISRNGVGGGNVVGTLRHEFSPKFWAEIGSSVASPRIVSIKGFYSIDPDSFVTITSQSYSISLPPMLSITGGRRIGLNTTGYLTYKTGSWSLGPWGKDDTSLFRRREKSAVAIGINSGRDKSGYSIELQTGIIQSHISASFNRKVAEGYNIRGSASISTVSGLTASIGGDHNVSTNSRVAMSMEFGIPSGVTLKIRFARLGQRITVPILLSQDFDFNLILWGSLIPTATVYVIDQLILKPRRKKKKAEKLAALREQHA</sequence>
<protein>
    <submittedName>
        <fullName evidence="2">10509_t:CDS:1</fullName>
    </submittedName>
</protein>
<dbReference type="OrthoDB" id="10250354at2759"/>
<dbReference type="Pfam" id="PF22774">
    <property type="entry name" value="DNAJC11_beta-barrel"/>
    <property type="match status" value="1"/>
</dbReference>
<dbReference type="GO" id="GO:0005739">
    <property type="term" value="C:mitochondrion"/>
    <property type="evidence" value="ECO:0007669"/>
    <property type="project" value="GOC"/>
</dbReference>
<feature type="domain" description="DNAJC11-like beta-barrel" evidence="1">
    <location>
        <begin position="17"/>
        <end position="243"/>
    </location>
</feature>
<dbReference type="Proteomes" id="UP000789508">
    <property type="component" value="Unassembled WGS sequence"/>
</dbReference>
<reference evidence="2" key="1">
    <citation type="submission" date="2021-06" db="EMBL/GenBank/DDBJ databases">
        <authorList>
            <person name="Kallberg Y."/>
            <person name="Tangrot J."/>
            <person name="Rosling A."/>
        </authorList>
    </citation>
    <scope>NUCLEOTIDE SEQUENCE</scope>
    <source>
        <strain evidence="2">FL130A</strain>
    </source>
</reference>
<dbReference type="PANTHER" id="PTHR44157:SF1">
    <property type="entry name" value="DNAJ HOMOLOG SUBFAMILY C MEMBER 11"/>
    <property type="match status" value="1"/>
</dbReference>
<keyword evidence="3" id="KW-1185">Reference proteome</keyword>
<feature type="non-terminal residue" evidence="2">
    <location>
        <position position="297"/>
    </location>
</feature>
<evidence type="ECO:0000259" key="1">
    <source>
        <dbReference type="Pfam" id="PF22774"/>
    </source>
</evidence>
<name>A0A9N9NJJ8_9GLOM</name>
<dbReference type="InterPro" id="IPR055225">
    <property type="entry name" value="DNAJC11-like_beta-barrel"/>
</dbReference>
<dbReference type="InterPro" id="IPR052243">
    <property type="entry name" value="Mito_inner_membrane_organizer"/>
</dbReference>
<gene>
    <name evidence="2" type="ORF">ALEPTO_LOCUS12832</name>
</gene>
<comment type="caution">
    <text evidence="2">The sequence shown here is derived from an EMBL/GenBank/DDBJ whole genome shotgun (WGS) entry which is preliminary data.</text>
</comment>
<dbReference type="GO" id="GO:0042407">
    <property type="term" value="P:cristae formation"/>
    <property type="evidence" value="ECO:0007669"/>
    <property type="project" value="TreeGrafter"/>
</dbReference>
<feature type="non-terminal residue" evidence="2">
    <location>
        <position position="1"/>
    </location>
</feature>
<dbReference type="AlphaFoldDB" id="A0A9N9NJJ8"/>
<accession>A0A9N9NJJ8</accession>
<evidence type="ECO:0000313" key="2">
    <source>
        <dbReference type="EMBL" id="CAG8737470.1"/>
    </source>
</evidence>
<dbReference type="PANTHER" id="PTHR44157">
    <property type="entry name" value="DNAJ HOMOLOG SUBFAMILY C MEMBER 11"/>
    <property type="match status" value="1"/>
</dbReference>
<evidence type="ECO:0000313" key="3">
    <source>
        <dbReference type="Proteomes" id="UP000789508"/>
    </source>
</evidence>